<evidence type="ECO:0000259" key="1">
    <source>
        <dbReference type="Pfam" id="PF02169"/>
    </source>
</evidence>
<name>A0A1M5SV61_9ALTE</name>
<dbReference type="InterPro" id="IPR024952">
    <property type="entry name" value="LPP20-like_dom"/>
</dbReference>
<organism evidence="2 3">
    <name type="scientific">Marisediminitalea aggregata</name>
    <dbReference type="NCBI Taxonomy" id="634436"/>
    <lineage>
        <taxon>Bacteria</taxon>
        <taxon>Pseudomonadati</taxon>
        <taxon>Pseudomonadota</taxon>
        <taxon>Gammaproteobacteria</taxon>
        <taxon>Alteromonadales</taxon>
        <taxon>Alteromonadaceae</taxon>
        <taxon>Marisediminitalea</taxon>
    </lineage>
</organism>
<evidence type="ECO:0000313" key="3">
    <source>
        <dbReference type="Proteomes" id="UP000184520"/>
    </source>
</evidence>
<dbReference type="Pfam" id="PF02169">
    <property type="entry name" value="LPP20"/>
    <property type="match status" value="1"/>
</dbReference>
<dbReference type="Proteomes" id="UP000184520">
    <property type="component" value="Unassembled WGS sequence"/>
</dbReference>
<evidence type="ECO:0000313" key="2">
    <source>
        <dbReference type="EMBL" id="SHH42422.1"/>
    </source>
</evidence>
<protein>
    <submittedName>
        <fullName evidence="2">LPP20 lipoprotein</fullName>
    </submittedName>
</protein>
<reference evidence="3" key="1">
    <citation type="submission" date="2016-11" db="EMBL/GenBank/DDBJ databases">
        <authorList>
            <person name="Varghese N."/>
            <person name="Submissions S."/>
        </authorList>
    </citation>
    <scope>NUCLEOTIDE SEQUENCE [LARGE SCALE GENOMIC DNA]</scope>
    <source>
        <strain evidence="3">CGMCC 1.8995</strain>
    </source>
</reference>
<keyword evidence="2" id="KW-0449">Lipoprotein</keyword>
<dbReference type="AlphaFoldDB" id="A0A1M5SV61"/>
<dbReference type="OrthoDB" id="6381546at2"/>
<keyword evidence="3" id="KW-1185">Reference proteome</keyword>
<feature type="domain" description="Lipoprotein LPP20-like" evidence="1">
    <location>
        <begin position="54"/>
        <end position="117"/>
    </location>
</feature>
<dbReference type="STRING" id="634436.SAMN05216361_0103"/>
<accession>A0A1M5SV61</accession>
<proteinExistence type="predicted"/>
<dbReference type="RefSeq" id="WP_073325442.1">
    <property type="nucleotide sequence ID" value="NZ_FQWD01000012.1"/>
</dbReference>
<sequence length="336" mass="37562">MRERIAALILCLFYGTVYAEDVLLKQGAGAVNWTTGIVTATGVTEIPDSLINNASAKRALTNKAKLMAYRNLAEMVAGIRITSTTTVENMMLTSDSVTAKVDALIRGAKIINTEDNGDLISVTLAFDTNTGFVQAILPEEYTLAIPNRRLENNRAFMSAMWSKLNGITFWPQVYADEVDSMATINTVEELMYAKRLYSWLLKYDKDLASALLKNIETFEKQNLFTGILIDARDITDFELAVIPTIRNLKGEKIYPGEIYSFSNGRMKRPVSYDFSMKDAWKNKRIAAHPLEIKALHTYENRKSDLVISNAAAELLISNEHIKEVVKRASVMVVIAN</sequence>
<gene>
    <name evidence="2" type="ORF">SAMN05216361_0103</name>
</gene>
<dbReference type="EMBL" id="FQWD01000012">
    <property type="protein sequence ID" value="SHH42422.1"/>
    <property type="molecule type" value="Genomic_DNA"/>
</dbReference>